<evidence type="ECO:0000256" key="8">
    <source>
        <dbReference type="PIRSR" id="PIRSR604808-1"/>
    </source>
</evidence>
<dbReference type="InterPro" id="IPR036691">
    <property type="entry name" value="Endo/exonu/phosph_ase_sf"/>
</dbReference>
<dbReference type="Pfam" id="PF03372">
    <property type="entry name" value="Exo_endo_phos"/>
    <property type="match status" value="1"/>
</dbReference>
<keyword evidence="7 9" id="KW-0460">Magnesium</keyword>
<feature type="binding site" evidence="9">
    <location>
        <position position="227"/>
    </location>
    <ligand>
        <name>Mg(2+)</name>
        <dbReference type="ChEBI" id="CHEBI:18420"/>
        <label>1</label>
    </ligand>
</feature>
<dbReference type="PROSITE" id="PS51435">
    <property type="entry name" value="AP_NUCLEASE_F1_4"/>
    <property type="match status" value="1"/>
</dbReference>
<dbReference type="PROSITE" id="PS00728">
    <property type="entry name" value="AP_NUCLEASE_F1_3"/>
    <property type="match status" value="1"/>
</dbReference>
<keyword evidence="9" id="KW-0464">Manganese</keyword>
<evidence type="ECO:0000313" key="14">
    <source>
        <dbReference type="Proteomes" id="UP000095287"/>
    </source>
</evidence>
<keyword evidence="11" id="KW-0234">DNA repair</keyword>
<dbReference type="InterPro" id="IPR004808">
    <property type="entry name" value="AP_endonuc_1"/>
</dbReference>
<dbReference type="Gene3D" id="3.60.10.10">
    <property type="entry name" value="Endonuclease/exonuclease/phosphatase"/>
    <property type="match status" value="1"/>
</dbReference>
<dbReference type="GO" id="GO:0008311">
    <property type="term" value="F:double-stranded DNA 3'-5' DNA exonuclease activity"/>
    <property type="evidence" value="ECO:0007669"/>
    <property type="project" value="UniProtKB-EC"/>
</dbReference>
<feature type="binding site" evidence="9">
    <location>
        <position position="324"/>
    </location>
    <ligand>
        <name>Mg(2+)</name>
        <dbReference type="ChEBI" id="CHEBI:18420"/>
        <label>1</label>
    </ligand>
</feature>
<dbReference type="PROSITE" id="PS00726">
    <property type="entry name" value="AP_NUCLEASE_F1_1"/>
    <property type="match status" value="1"/>
</dbReference>
<evidence type="ECO:0000256" key="3">
    <source>
        <dbReference type="ARBA" id="ARBA00007092"/>
    </source>
</evidence>
<feature type="binding site" evidence="9">
    <location>
        <position position="89"/>
    </location>
    <ligand>
        <name>Mg(2+)</name>
        <dbReference type="ChEBI" id="CHEBI:18420"/>
        <label>1</label>
    </ligand>
</feature>
<dbReference type="EC" id="3.1.11.2" evidence="4"/>
<keyword evidence="6" id="KW-0378">Hydrolase</keyword>
<dbReference type="InterPro" id="IPR020847">
    <property type="entry name" value="AP_endonuclease_F1_BS"/>
</dbReference>
<dbReference type="PANTHER" id="PTHR22748:SF6">
    <property type="entry name" value="DNA-(APURINIC OR APYRIMIDINIC SITE) ENDONUCLEASE"/>
    <property type="match status" value="1"/>
</dbReference>
<protein>
    <recommendedName>
        <fullName evidence="4">exodeoxyribonuclease III</fullName>
        <ecNumber evidence="4">3.1.11.2</ecNumber>
    </recommendedName>
</protein>
<feature type="binding site" evidence="9">
    <location>
        <position position="323"/>
    </location>
    <ligand>
        <name>Mg(2+)</name>
        <dbReference type="ChEBI" id="CHEBI:18420"/>
        <label>1</label>
    </ligand>
</feature>
<dbReference type="NCBIfam" id="TIGR00633">
    <property type="entry name" value="xth"/>
    <property type="match status" value="1"/>
</dbReference>
<dbReference type="InterPro" id="IPR005135">
    <property type="entry name" value="Endo/exonuclease/phosphatase"/>
</dbReference>
<comment type="cofactor">
    <cofactor evidence="2">
        <name>Mn(2+)</name>
        <dbReference type="ChEBI" id="CHEBI:29035"/>
    </cofactor>
</comment>
<keyword evidence="5 9" id="KW-0479">Metal-binding</keyword>
<evidence type="ECO:0000256" key="6">
    <source>
        <dbReference type="ARBA" id="ARBA00022801"/>
    </source>
</evidence>
<feature type="active site" evidence="8">
    <location>
        <position position="185"/>
    </location>
</feature>
<dbReference type="SUPFAM" id="SSF56219">
    <property type="entry name" value="DNase I-like"/>
    <property type="match status" value="1"/>
</dbReference>
<feature type="active site" description="Proton donor/acceptor" evidence="8">
    <location>
        <position position="225"/>
    </location>
</feature>
<comment type="cofactor">
    <cofactor evidence="9 11">
        <name>Mg(2+)</name>
        <dbReference type="ChEBI" id="CHEBI:18420"/>
    </cofactor>
    <cofactor evidence="9 11">
        <name>Mn(2+)</name>
        <dbReference type="ChEBI" id="CHEBI:29035"/>
    </cofactor>
    <text evidence="9 11">Probably binds two magnesium or manganese ions per subunit.</text>
</comment>
<comment type="similarity">
    <text evidence="3 11">Belongs to the DNA repair enzymes AP/ExoA family.</text>
</comment>
<keyword evidence="14" id="KW-1185">Reference proteome</keyword>
<organism evidence="14 15">
    <name type="scientific">Steinernema glaseri</name>
    <dbReference type="NCBI Taxonomy" id="37863"/>
    <lineage>
        <taxon>Eukaryota</taxon>
        <taxon>Metazoa</taxon>
        <taxon>Ecdysozoa</taxon>
        <taxon>Nematoda</taxon>
        <taxon>Chromadorea</taxon>
        <taxon>Rhabditida</taxon>
        <taxon>Tylenchina</taxon>
        <taxon>Panagrolaimomorpha</taxon>
        <taxon>Strongyloidoidea</taxon>
        <taxon>Steinernematidae</taxon>
        <taxon>Steinernema</taxon>
    </lineage>
</organism>
<dbReference type="NCBIfam" id="TIGR00195">
    <property type="entry name" value="exoDNase_III"/>
    <property type="match status" value="1"/>
</dbReference>
<feature type="site" description="Transition state stabilizer" evidence="10">
    <location>
        <position position="227"/>
    </location>
</feature>
<evidence type="ECO:0000313" key="15">
    <source>
        <dbReference type="WBParaSite" id="L893_g24355.t1"/>
    </source>
</evidence>
<evidence type="ECO:0000256" key="2">
    <source>
        <dbReference type="ARBA" id="ARBA00001936"/>
    </source>
</evidence>
<evidence type="ECO:0000256" key="9">
    <source>
        <dbReference type="PIRSR" id="PIRSR604808-2"/>
    </source>
</evidence>
<dbReference type="GO" id="GO:0008081">
    <property type="term" value="F:phosphoric diester hydrolase activity"/>
    <property type="evidence" value="ECO:0007669"/>
    <property type="project" value="TreeGrafter"/>
</dbReference>
<feature type="region of interest" description="Disordered" evidence="12">
    <location>
        <begin position="33"/>
        <end position="53"/>
    </location>
</feature>
<feature type="site" description="Interaction with DNA substrate" evidence="10">
    <location>
        <position position="324"/>
    </location>
</feature>
<evidence type="ECO:0000259" key="13">
    <source>
        <dbReference type="Pfam" id="PF03372"/>
    </source>
</evidence>
<evidence type="ECO:0000256" key="10">
    <source>
        <dbReference type="PIRSR" id="PIRSR604808-3"/>
    </source>
</evidence>
<evidence type="ECO:0000256" key="11">
    <source>
        <dbReference type="RuleBase" id="RU362131"/>
    </source>
</evidence>
<feature type="active site" description="Proton acceptor" evidence="8">
    <location>
        <position position="324"/>
    </location>
</feature>
<dbReference type="GO" id="GO:0005634">
    <property type="term" value="C:nucleus"/>
    <property type="evidence" value="ECO:0007669"/>
    <property type="project" value="TreeGrafter"/>
</dbReference>
<accession>A0A1I7ZAB4</accession>
<feature type="binding site" evidence="9">
    <location>
        <position position="225"/>
    </location>
    <ligand>
        <name>Mg(2+)</name>
        <dbReference type="ChEBI" id="CHEBI:18420"/>
        <label>1</label>
    </ligand>
</feature>
<keyword evidence="11" id="KW-0227">DNA damage</keyword>
<feature type="domain" description="Endonuclease/exonuclease/phosphatase" evidence="13">
    <location>
        <begin position="87"/>
        <end position="324"/>
    </location>
</feature>
<dbReference type="GO" id="GO:0046872">
    <property type="term" value="F:metal ion binding"/>
    <property type="evidence" value="ECO:0007669"/>
    <property type="project" value="UniProtKB-KW"/>
</dbReference>
<evidence type="ECO:0000256" key="5">
    <source>
        <dbReference type="ARBA" id="ARBA00022723"/>
    </source>
</evidence>
<evidence type="ECO:0000256" key="1">
    <source>
        <dbReference type="ARBA" id="ARBA00000493"/>
    </source>
</evidence>
<dbReference type="CDD" id="cd09087">
    <property type="entry name" value="Ape1-like_AP-endo"/>
    <property type="match status" value="1"/>
</dbReference>
<proteinExistence type="inferred from homology"/>
<dbReference type="GO" id="GO:0006284">
    <property type="term" value="P:base-excision repair"/>
    <property type="evidence" value="ECO:0007669"/>
    <property type="project" value="TreeGrafter"/>
</dbReference>
<feature type="compositionally biased region" description="Basic and acidic residues" evidence="12">
    <location>
        <begin position="40"/>
        <end position="53"/>
    </location>
</feature>
<dbReference type="WBParaSite" id="L893_g24355.t1">
    <property type="protein sequence ID" value="L893_g24355.t1"/>
    <property type="gene ID" value="L893_g24355"/>
</dbReference>
<dbReference type="GO" id="GO:0003906">
    <property type="term" value="F:DNA-(apurinic or apyrimidinic site) endonuclease activity"/>
    <property type="evidence" value="ECO:0007669"/>
    <property type="project" value="TreeGrafter"/>
</dbReference>
<evidence type="ECO:0000256" key="12">
    <source>
        <dbReference type="SAM" id="MobiDB-lite"/>
    </source>
</evidence>
<sequence length="333" mass="37537">MFSLARVTFALKRRGVCDCFMSTISVAAMPPKRKASAKAKQSEDGAADTKEVPPAKKQKVFAIFEKKDSVPKSYKEFKMGETFKIFSWNVAGLRACLKKEGARVIAESGADVVFLQETKCNEFPDEVANMDVYPYKLLHASKEKSGGYAGVAMLSKFKPLKVEHAEEEGRLIIAEFEHCYILSAYVPNSGRGLVNLDTTRRAWEDFMLEKLKTMDKEKPVIYTGDLNVAHEEIDLKNPKTNRNKTAGFTDQERADFTNMLAAGFVDVYRKRNPEEEGAYTFWSYLGGARAKNVGWRLDYFVISERLFDNVEACDIHSKVLGSDHCPVTMDIKL</sequence>
<feature type="site" description="Important for catalytic activity" evidence="10">
    <location>
        <position position="298"/>
    </location>
</feature>
<dbReference type="AlphaFoldDB" id="A0A1I7ZAB4"/>
<dbReference type="Proteomes" id="UP000095287">
    <property type="component" value="Unplaced"/>
</dbReference>
<dbReference type="GO" id="GO:0003677">
    <property type="term" value="F:DNA binding"/>
    <property type="evidence" value="ECO:0007669"/>
    <property type="project" value="InterPro"/>
</dbReference>
<evidence type="ECO:0000256" key="4">
    <source>
        <dbReference type="ARBA" id="ARBA00012115"/>
    </source>
</evidence>
<comment type="catalytic activity">
    <reaction evidence="1">
        <text>Exonucleolytic cleavage in the 3'- to 5'-direction to yield nucleoside 5'-phosphates.</text>
        <dbReference type="EC" id="3.1.11.2"/>
    </reaction>
</comment>
<feature type="binding site" evidence="9">
    <location>
        <position position="117"/>
    </location>
    <ligand>
        <name>Mg(2+)</name>
        <dbReference type="ChEBI" id="CHEBI:18420"/>
        <label>1</label>
    </ligand>
</feature>
<dbReference type="InterPro" id="IPR020848">
    <property type="entry name" value="AP_endonuclease_F1_CS"/>
</dbReference>
<dbReference type="PANTHER" id="PTHR22748">
    <property type="entry name" value="AP ENDONUCLEASE"/>
    <property type="match status" value="1"/>
</dbReference>
<reference evidence="15" key="1">
    <citation type="submission" date="2016-11" db="UniProtKB">
        <authorList>
            <consortium name="WormBaseParasite"/>
        </authorList>
    </citation>
    <scope>IDENTIFICATION</scope>
</reference>
<name>A0A1I7ZAB4_9BILA</name>
<evidence type="ECO:0000256" key="7">
    <source>
        <dbReference type="ARBA" id="ARBA00022842"/>
    </source>
</evidence>